<feature type="region of interest" description="Disordered" evidence="1">
    <location>
        <begin position="256"/>
        <end position="305"/>
    </location>
</feature>
<comment type="caution">
    <text evidence="2">The sequence shown here is derived from an EMBL/GenBank/DDBJ whole genome shotgun (WGS) entry which is preliminary data.</text>
</comment>
<feature type="region of interest" description="Disordered" evidence="1">
    <location>
        <begin position="577"/>
        <end position="597"/>
    </location>
</feature>
<dbReference type="PANTHER" id="PTHR28122:SF1">
    <property type="entry name" value="E3 UBIQUITIN-PROTEIN LIGASE SUBSTRATE RECEPTOR MMS22"/>
    <property type="match status" value="1"/>
</dbReference>
<feature type="region of interest" description="Disordered" evidence="1">
    <location>
        <begin position="790"/>
        <end position="814"/>
    </location>
</feature>
<dbReference type="EMBL" id="JAAAXW010000248">
    <property type="protein sequence ID" value="KAF9539391.1"/>
    <property type="molecule type" value="Genomic_DNA"/>
</dbReference>
<evidence type="ECO:0000313" key="2">
    <source>
        <dbReference type="EMBL" id="KAF9539391.1"/>
    </source>
</evidence>
<organism evidence="2 3">
    <name type="scientific">Mortierella hygrophila</name>
    <dbReference type="NCBI Taxonomy" id="979708"/>
    <lineage>
        <taxon>Eukaryota</taxon>
        <taxon>Fungi</taxon>
        <taxon>Fungi incertae sedis</taxon>
        <taxon>Mucoromycota</taxon>
        <taxon>Mortierellomycotina</taxon>
        <taxon>Mortierellomycetes</taxon>
        <taxon>Mortierellales</taxon>
        <taxon>Mortierellaceae</taxon>
        <taxon>Mortierella</taxon>
    </lineage>
</organism>
<dbReference type="GO" id="GO:0000724">
    <property type="term" value="P:double-strand break repair via homologous recombination"/>
    <property type="evidence" value="ECO:0007669"/>
    <property type="project" value="TreeGrafter"/>
</dbReference>
<feature type="region of interest" description="Disordered" evidence="1">
    <location>
        <begin position="756"/>
        <end position="775"/>
    </location>
</feature>
<dbReference type="GO" id="GO:0005634">
    <property type="term" value="C:nucleus"/>
    <property type="evidence" value="ECO:0007669"/>
    <property type="project" value="InterPro"/>
</dbReference>
<feature type="compositionally biased region" description="Polar residues" evidence="1">
    <location>
        <begin position="756"/>
        <end position="769"/>
    </location>
</feature>
<evidence type="ECO:0000313" key="3">
    <source>
        <dbReference type="Proteomes" id="UP000723463"/>
    </source>
</evidence>
<accession>A0A9P6JZK1</accession>
<protein>
    <submittedName>
        <fullName evidence="2">Uncharacterized protein</fullName>
    </submittedName>
</protein>
<evidence type="ECO:0000256" key="1">
    <source>
        <dbReference type="SAM" id="MobiDB-lite"/>
    </source>
</evidence>
<dbReference type="Proteomes" id="UP000723463">
    <property type="component" value="Unassembled WGS sequence"/>
</dbReference>
<reference evidence="2" key="1">
    <citation type="journal article" date="2020" name="Fungal Divers.">
        <title>Resolving the Mortierellaceae phylogeny through synthesis of multi-gene phylogenetics and phylogenomics.</title>
        <authorList>
            <person name="Vandepol N."/>
            <person name="Liber J."/>
            <person name="Desiro A."/>
            <person name="Na H."/>
            <person name="Kennedy M."/>
            <person name="Barry K."/>
            <person name="Grigoriev I.V."/>
            <person name="Miller A.N."/>
            <person name="O'Donnell K."/>
            <person name="Stajich J.E."/>
            <person name="Bonito G."/>
        </authorList>
    </citation>
    <scope>NUCLEOTIDE SEQUENCE</scope>
    <source>
        <strain evidence="2">NRRL 2591</strain>
    </source>
</reference>
<feature type="compositionally biased region" description="Low complexity" evidence="1">
    <location>
        <begin position="711"/>
        <end position="724"/>
    </location>
</feature>
<feature type="compositionally biased region" description="Basic and acidic residues" evidence="1">
    <location>
        <begin position="684"/>
        <end position="703"/>
    </location>
</feature>
<proteinExistence type="predicted"/>
<feature type="compositionally biased region" description="Low complexity" evidence="1">
    <location>
        <begin position="989"/>
        <end position="999"/>
    </location>
</feature>
<feature type="region of interest" description="Disordered" evidence="1">
    <location>
        <begin position="181"/>
        <end position="209"/>
    </location>
</feature>
<keyword evidence="3" id="KW-1185">Reference proteome</keyword>
<feature type="compositionally biased region" description="Basic residues" evidence="1">
    <location>
        <begin position="189"/>
        <end position="204"/>
    </location>
</feature>
<dbReference type="GO" id="GO:0035361">
    <property type="term" value="C:Cul8-RING ubiquitin ligase complex"/>
    <property type="evidence" value="ECO:0007669"/>
    <property type="project" value="TreeGrafter"/>
</dbReference>
<dbReference type="GO" id="GO:0031297">
    <property type="term" value="P:replication fork processing"/>
    <property type="evidence" value="ECO:0007669"/>
    <property type="project" value="InterPro"/>
</dbReference>
<dbReference type="PANTHER" id="PTHR28122">
    <property type="entry name" value="E3 UBIQUITIN-PROTEIN LIGASE SUBSTRATE RECEPTOR MMS22"/>
    <property type="match status" value="1"/>
</dbReference>
<feature type="compositionally biased region" description="Gly residues" evidence="1">
    <location>
        <begin position="727"/>
        <end position="737"/>
    </location>
</feature>
<sequence length="2375" mass="265418">MLRNHQNDLLGVDPLQAVNTTELSATTQYQKHNVLPPRRLHPTGAPKQNDADSKGSSSDSTEDSSSDSSSGLGKGIHTPTSSVPETTLAQIMTVIHTQDQEPFGPPPRLQHQSSTTITNRIINLSDSEKDDNFSIQPTQTGAITGWPIVFVPESDDESHTSTLLSLPRRGSDPVQLICIKSSPVDKHPHPPRHSRPRLPRPRPLRLRDSSTREILASAAEESDDEYDPIQHIPPTISGLKSLKRRKIPMLEESTQAFPHFNHSSGTRPIACTPNTPDTPNNTASTSNKPALRPAPSMNSEPSGHSRMCRADGLPYVKDLSTIRPPVIKSECDISEAPLVVPPAVALLRDRTSGIMAPKMETPTETLATRTSYIETWSADGPVVNTPVKAKVEIKPAAVDTVTETDVTELSTMEFASEEASAMETPIIQTHAVVPVPAEPTVLRAYPLRERTFQQRRPYTADKRLHARLNLGRGVSVQPSGQSPRKKHTDFAELQEDENDGDYEDGQEDPDDTYFGLEDSVTELFPPTRPSVGSTSDADLVGAISKNLSSMNLGEEGGLSVPRRRLYRGRDGSAVGAKGYAVEPEADQEEGDGGGAETQAVVEKKNISVARYHVLPMSFYEKNKLPDDLSMLKATHRGESSLSSAKKAVDTDQEVLQPAHHAKRWIVSDGQDEKRLDNVLARLAQENRQREADSDRSDLDRNDNDSDGANTRSGSGPGSSRSPSPQHGGNGGFGRRGIGFGYGFSEDEAIEAEVRTVSNQRITRQPTTNQKSEKRRAETYVDPYRVVSERRRAGSGGNSTVMEKQPSKRRSPYTYADSHELNKDRLAAFLGRSSISTSALSKRKATDDTVLRLQRVLDPDAARDFMFNSRLRNMRNSTNRRAHILNHLSGLQYSHSVKRLRMWGGQESGAESDSTLHDHQHASYSTAQHKVIPEGPIYDSNNSLSRVENARIFGVGTRRQKHGGGVYGQSQRLIGTRTTNATAEPRQVTSTRSISASSSSPQLPGVWANAANLMEYGLPGYSTWEAERTRIRQERENAVPQPPQYITRPMYTLPPPPAPAPPVRSRPPQEPGASTFARETLFVGSNNQVEDSTTAEIGLEELPPVREDVRAYMAESRSRNRELAAYRRKRLAKWDHVACGSSITGNPIRGGLRFSEATYIGGGSLSHALKAADLWRQGSYLPPNSLSSVVVLGQSFPSDWPENPVMEMEMNAAVLEVMDRVYRIQRLSRQLGSEAVEESQTLLAEIVQALGGLTTVLINGMNYPMIMGRRHVWLLFESNVVIPLRDLADSEQIQVGQRYSSPATASILWLKWAVFSWHFLYESAMQWDHCEGGCRMDEACDALLAVLFKADDVSFSVAIEQMRDGMQGSRGTIRGQDVIEIWICLIHTLNQSARYHRLRGFWSCFNSQVDRVWAEAERAMVGDEDETTGESRTERARRYFDLMLELCPLHQYDRSGSSSVLSIVAPENWALVCWLLTHGLLDRRLAETVEGEQQCRDVTILCHRLVQVWKWGPGENAVVYIGQYLQYRQNRDMPTEDDCRFPEFLNTMIETATADLELDCNIPKGDESKPELMYYCNDGVHPTIPRLPRLSVDLSLVETVRPTDRMFEIFLKLVTLSLHQQVELIAQEPPAAVGPRDFVLSSQMDDPKLRMRESMAGLNRYERYKSCRKFITDILPETLLMLQEPNAVWDPISSVCNSCSSVLIVALMTSDSLRPSRVREIVAVLQAKASDDTSRQIVAHSLYYLGTIWQRQAALGKMAVSLSRQVDRILDFYYTQLEERLPSIEKEEQPPEEPTYRNRVAFRPLAPATGFAEMVLSLMVRLLKSEGRWEPGGTNYPNLAFLDKRLAPFIDPVRKIDSVLRSAAYILIEEFFEHRSLHKERITATSEPAIAQASLLETSTSDDQLDRSVTSAAVSTEDDDLSWLDPSALDDDFLRASLDEPKAILPKPIGPEPVTVVLPEDEVMLTSLKEWVFPTLSAMVMERRETLQRKYIMDNPDCEKFEALARPALLAFFCPAPMQGDNKRIQPTQQVTSGSIQSTHQSTVKAIQSTLKGTGKAPQAAPGDVDKKLEPAQPHIVVELSRVALQYLRDVIVDVSAVLQEKKLLTMDEIETLYQLNPYSPPVFQHWILQDKLSWTTRMAERCPGLLAENEYFFLSTWFATIGAPFDELKLQVQFSEAIVKHSSSLPCLPVGSMSRTAKMTLSVFIFENIPWLATRPQRQPTDASLDPDGIQNLIEEIFEEEERLNEFKSSRYQVLARVLSNMGEHYATLGPFLEKPGSVSKMRHATQEVRICYRQYLLLLFRSLAADYKRLEKERSEDEKSLHAEFISDIFGHALDKCKLIMQDDFGFQGYPVSFLTHLRAQCVASTKPVPDENE</sequence>
<feature type="region of interest" description="Disordered" evidence="1">
    <location>
        <begin position="683"/>
        <end position="737"/>
    </location>
</feature>
<feature type="compositionally biased region" description="Low complexity" evidence="1">
    <location>
        <begin position="272"/>
        <end position="287"/>
    </location>
</feature>
<feature type="region of interest" description="Disordered" evidence="1">
    <location>
        <begin position="27"/>
        <end position="83"/>
    </location>
</feature>
<feature type="region of interest" description="Disordered" evidence="1">
    <location>
        <begin position="469"/>
        <end position="514"/>
    </location>
</feature>
<feature type="region of interest" description="Disordered" evidence="1">
    <location>
        <begin position="638"/>
        <end position="657"/>
    </location>
</feature>
<gene>
    <name evidence="2" type="ORF">EC957_005450</name>
</gene>
<dbReference type="InterPro" id="IPR019021">
    <property type="entry name" value="Mms22"/>
</dbReference>
<feature type="region of interest" description="Disordered" evidence="1">
    <location>
        <begin position="978"/>
        <end position="1001"/>
    </location>
</feature>
<feature type="compositionally biased region" description="Polar residues" evidence="1">
    <location>
        <begin position="256"/>
        <end position="266"/>
    </location>
</feature>
<feature type="compositionally biased region" description="Acidic residues" evidence="1">
    <location>
        <begin position="492"/>
        <end position="511"/>
    </location>
</feature>
<name>A0A9P6JZK1_9FUNG</name>